<reference evidence="3 4" key="1">
    <citation type="journal article" date="2015" name="Genome Announc.">
        <title>Complete Genome Sequence of Methylobacterium aquaticum Strain 22A, Isolated from Racomitrium japonicum Moss.</title>
        <authorList>
            <person name="Tani A."/>
            <person name="Ogura Y."/>
            <person name="Hayashi T."/>
            <person name="Kimbara K."/>
        </authorList>
    </citation>
    <scope>NUCLEOTIDE SEQUENCE [LARGE SCALE GENOMIC DNA]</scope>
    <source>
        <strain evidence="3 4">MA-22A</strain>
    </source>
</reference>
<evidence type="ECO:0000313" key="4">
    <source>
        <dbReference type="Proteomes" id="UP000061432"/>
    </source>
</evidence>
<dbReference type="AlphaFoldDB" id="A0A0C6FDX2"/>
<dbReference type="STRING" id="270351.Maq22A_c18205"/>
<organism evidence="3 4">
    <name type="scientific">Methylobacterium aquaticum</name>
    <dbReference type="NCBI Taxonomy" id="270351"/>
    <lineage>
        <taxon>Bacteria</taxon>
        <taxon>Pseudomonadati</taxon>
        <taxon>Pseudomonadota</taxon>
        <taxon>Alphaproteobacteria</taxon>
        <taxon>Hyphomicrobiales</taxon>
        <taxon>Methylobacteriaceae</taxon>
        <taxon>Methylobacterium</taxon>
    </lineage>
</organism>
<reference evidence="4" key="2">
    <citation type="submission" date="2015-01" db="EMBL/GenBank/DDBJ databases">
        <title>Complete genome sequence of Methylobacterium aquaticum strain 22A.</title>
        <authorList>
            <person name="Tani A."/>
            <person name="Ogura Y."/>
            <person name="Hayashi T."/>
        </authorList>
    </citation>
    <scope>NUCLEOTIDE SEQUENCE [LARGE SCALE GENOMIC DNA]</scope>
    <source>
        <strain evidence="4">MA-22A</strain>
    </source>
</reference>
<dbReference type="KEGG" id="maqu:Maq22A_c18205"/>
<proteinExistence type="predicted"/>
<dbReference type="RefSeq" id="WP_060847795.1">
    <property type="nucleotide sequence ID" value="NZ_AP014704.1"/>
</dbReference>
<evidence type="ECO:0000256" key="2">
    <source>
        <dbReference type="SAM" id="SignalP"/>
    </source>
</evidence>
<dbReference type="Proteomes" id="UP000061432">
    <property type="component" value="Chromosome"/>
</dbReference>
<dbReference type="EMBL" id="AP014704">
    <property type="protein sequence ID" value="BAQ46738.1"/>
    <property type="molecule type" value="Genomic_DNA"/>
</dbReference>
<accession>A0A0C6FDX2</accession>
<sequence>MKHTIVATALLAGLGLCTLVVPSQAMPVAASGMASGADSNLVQVRMSHRQMRRSRMRQGSASRGNAAMPSRGARGQQYGQTTGGPRR</sequence>
<feature type="region of interest" description="Disordered" evidence="1">
    <location>
        <begin position="46"/>
        <end position="87"/>
    </location>
</feature>
<name>A0A0C6FDX2_9HYPH</name>
<gene>
    <name evidence="3" type="ORF">Maq22A_c18205</name>
</gene>
<evidence type="ECO:0000256" key="1">
    <source>
        <dbReference type="SAM" id="MobiDB-lite"/>
    </source>
</evidence>
<protein>
    <submittedName>
        <fullName evidence="3">Uncharacterized protein</fullName>
    </submittedName>
</protein>
<feature type="compositionally biased region" description="Basic residues" evidence="1">
    <location>
        <begin position="46"/>
        <end position="56"/>
    </location>
</feature>
<evidence type="ECO:0000313" key="3">
    <source>
        <dbReference type="EMBL" id="BAQ46738.1"/>
    </source>
</evidence>
<feature type="chain" id="PRO_5002189230" evidence="2">
    <location>
        <begin position="26"/>
        <end position="87"/>
    </location>
</feature>
<dbReference type="PATRIC" id="fig|270351.10.peg.3514"/>
<feature type="signal peptide" evidence="2">
    <location>
        <begin position="1"/>
        <end position="25"/>
    </location>
</feature>
<keyword evidence="2" id="KW-0732">Signal</keyword>